<comment type="subcellular location">
    <subcellularLocation>
        <location evidence="1">Membrane</location>
        <topology evidence="1">Multi-pass membrane protein</topology>
    </subcellularLocation>
</comment>
<keyword evidence="2" id="KW-0813">Transport</keyword>
<evidence type="ECO:0000256" key="7">
    <source>
        <dbReference type="ARBA" id="ARBA00023170"/>
    </source>
</evidence>
<dbReference type="FunFam" id="3.40.190.10:FF:000291">
    <property type="entry name" value="Glutamate receptor"/>
    <property type="match status" value="1"/>
</dbReference>
<keyword evidence="10" id="KW-0407">Ion channel</keyword>
<evidence type="ECO:0000256" key="10">
    <source>
        <dbReference type="ARBA" id="ARBA00023303"/>
    </source>
</evidence>
<keyword evidence="9" id="KW-1071">Ligand-gated ion channel</keyword>
<evidence type="ECO:0000256" key="4">
    <source>
        <dbReference type="ARBA" id="ARBA00022989"/>
    </source>
</evidence>
<dbReference type="PANTHER" id="PTHR34836">
    <property type="entry name" value="OS06G0188250 PROTEIN"/>
    <property type="match status" value="1"/>
</dbReference>
<keyword evidence="7" id="KW-0675">Receptor</keyword>
<keyword evidence="8" id="KW-0325">Glycoprotein</keyword>
<keyword evidence="6" id="KW-0472">Membrane</keyword>
<dbReference type="SMART" id="SM00079">
    <property type="entry name" value="PBPe"/>
    <property type="match status" value="1"/>
</dbReference>
<keyword evidence="5" id="KW-0406">Ion transport</keyword>
<proteinExistence type="predicted"/>
<evidence type="ECO:0000256" key="2">
    <source>
        <dbReference type="ARBA" id="ARBA00022448"/>
    </source>
</evidence>
<dbReference type="FunFam" id="3.40.50.2300:FF:000081">
    <property type="entry name" value="Glutamate receptor"/>
    <property type="match status" value="1"/>
</dbReference>
<evidence type="ECO:0000313" key="12">
    <source>
        <dbReference type="EMBL" id="SPD09105.1"/>
    </source>
</evidence>
<dbReference type="PANTHER" id="PTHR34836:SF7">
    <property type="entry name" value="RECEPTOR LIGAND BINDING REGION DOMAIN-CONTAINING PROTEIN"/>
    <property type="match status" value="1"/>
</dbReference>
<reference evidence="12" key="1">
    <citation type="submission" date="2018-02" db="EMBL/GenBank/DDBJ databases">
        <authorList>
            <person name="Cohen D.B."/>
            <person name="Kent A.D."/>
        </authorList>
    </citation>
    <scope>NUCLEOTIDE SEQUENCE</scope>
</reference>
<evidence type="ECO:0000256" key="1">
    <source>
        <dbReference type="ARBA" id="ARBA00004141"/>
    </source>
</evidence>
<feature type="domain" description="Ionotropic glutamate receptor C-terminal" evidence="11">
    <location>
        <begin position="185"/>
        <end position="351"/>
    </location>
</feature>
<sequence length="356" mass="40714">MTRVKVKAITSLVQAYGWQEVIPIYEDTDYGNGLILYLKDAFQEVDIRFPYRSLIHPSSKDSDILEELKKLKAMQSKIFLVHMTASLGSKLFVLVKNSGMMSEGYAWIITQGLSSLLDPIDSKIMDSMQGNTERIIGYWNPKKERLSREADDNTTTEIGAYSISKEILKQPIWPGDITNQPKKLRIGVPSFFGFNEFLKVEWHPDQNDKPKISGFSIDLFHAVLDMLPFPLPHEFMPYVNQHRQSAGTYDELLYQIKLKNFDAVVGDTTIVANRSSYVDFTLPYYESGVSMVVSMKDNEKKNMWIFLKPLSWDLWGKSGQQLVTIYADHMGLYGSHPNTELYSKLNFNVDGTTIET</sequence>
<dbReference type="InterPro" id="IPR028082">
    <property type="entry name" value="Peripla_BP_I"/>
</dbReference>
<evidence type="ECO:0000256" key="3">
    <source>
        <dbReference type="ARBA" id="ARBA00022692"/>
    </source>
</evidence>
<keyword evidence="4" id="KW-1133">Transmembrane helix</keyword>
<dbReference type="GO" id="GO:0015276">
    <property type="term" value="F:ligand-gated monoatomic ion channel activity"/>
    <property type="evidence" value="ECO:0007669"/>
    <property type="project" value="InterPro"/>
</dbReference>
<dbReference type="GO" id="GO:0016020">
    <property type="term" value="C:membrane"/>
    <property type="evidence" value="ECO:0007669"/>
    <property type="project" value="UniProtKB-SubCell"/>
</dbReference>
<accession>A0A2N9HB35</accession>
<evidence type="ECO:0000256" key="9">
    <source>
        <dbReference type="ARBA" id="ARBA00023286"/>
    </source>
</evidence>
<dbReference type="Gene3D" id="3.40.50.2300">
    <property type="match status" value="1"/>
</dbReference>
<gene>
    <name evidence="12" type="ORF">FSB_LOCUS36987</name>
</gene>
<dbReference type="InterPro" id="IPR001828">
    <property type="entry name" value="ANF_lig-bd_rcpt"/>
</dbReference>
<dbReference type="AlphaFoldDB" id="A0A2N9HB35"/>
<protein>
    <recommendedName>
        <fullName evidence="11">Ionotropic glutamate receptor C-terminal domain-containing protein</fullName>
    </recommendedName>
</protein>
<dbReference type="Pfam" id="PF10613">
    <property type="entry name" value="Lig_chan-Glu_bd"/>
    <property type="match status" value="1"/>
</dbReference>
<evidence type="ECO:0000256" key="5">
    <source>
        <dbReference type="ARBA" id="ARBA00023065"/>
    </source>
</evidence>
<dbReference type="SUPFAM" id="SSF53822">
    <property type="entry name" value="Periplasmic binding protein-like I"/>
    <property type="match status" value="1"/>
</dbReference>
<dbReference type="InterPro" id="IPR015683">
    <property type="entry name" value="Ionotropic_Glu_rcpt"/>
</dbReference>
<dbReference type="Pfam" id="PF01094">
    <property type="entry name" value="ANF_receptor"/>
    <property type="match status" value="1"/>
</dbReference>
<evidence type="ECO:0000256" key="6">
    <source>
        <dbReference type="ARBA" id="ARBA00023136"/>
    </source>
</evidence>
<evidence type="ECO:0000256" key="8">
    <source>
        <dbReference type="ARBA" id="ARBA00023180"/>
    </source>
</evidence>
<dbReference type="EMBL" id="OIVN01003146">
    <property type="protein sequence ID" value="SPD09105.1"/>
    <property type="molecule type" value="Genomic_DNA"/>
</dbReference>
<organism evidence="12">
    <name type="scientific">Fagus sylvatica</name>
    <name type="common">Beechnut</name>
    <dbReference type="NCBI Taxonomy" id="28930"/>
    <lineage>
        <taxon>Eukaryota</taxon>
        <taxon>Viridiplantae</taxon>
        <taxon>Streptophyta</taxon>
        <taxon>Embryophyta</taxon>
        <taxon>Tracheophyta</taxon>
        <taxon>Spermatophyta</taxon>
        <taxon>Magnoliopsida</taxon>
        <taxon>eudicotyledons</taxon>
        <taxon>Gunneridae</taxon>
        <taxon>Pentapetalae</taxon>
        <taxon>rosids</taxon>
        <taxon>fabids</taxon>
        <taxon>Fagales</taxon>
        <taxon>Fagaceae</taxon>
        <taxon>Fagus</taxon>
    </lineage>
</organism>
<dbReference type="Gene3D" id="3.40.190.10">
    <property type="entry name" value="Periplasmic binding protein-like II"/>
    <property type="match status" value="1"/>
</dbReference>
<dbReference type="SUPFAM" id="SSF53850">
    <property type="entry name" value="Periplasmic binding protein-like II"/>
    <property type="match status" value="1"/>
</dbReference>
<keyword evidence="3" id="KW-0812">Transmembrane</keyword>
<dbReference type="InterPro" id="IPR019594">
    <property type="entry name" value="Glu/Gly-bd"/>
</dbReference>
<evidence type="ECO:0000259" key="11">
    <source>
        <dbReference type="SMART" id="SM00079"/>
    </source>
</evidence>
<dbReference type="InterPro" id="IPR001320">
    <property type="entry name" value="Iontro_rcpt_C"/>
</dbReference>
<name>A0A2N9HB35_FAGSY</name>